<accession>A0AA46TIB9</accession>
<gene>
    <name evidence="3" type="ORF">L0C25_21415</name>
</gene>
<dbReference type="Gene3D" id="3.90.1150.10">
    <property type="entry name" value="Aspartate Aminotransferase, domain 1"/>
    <property type="match status" value="1"/>
</dbReference>
<dbReference type="GO" id="GO:0008483">
    <property type="term" value="F:transaminase activity"/>
    <property type="evidence" value="ECO:0007669"/>
    <property type="project" value="UniProtKB-KW"/>
</dbReference>
<evidence type="ECO:0000313" key="3">
    <source>
        <dbReference type="EMBL" id="UYM05048.1"/>
    </source>
</evidence>
<feature type="domain" description="Aminotransferase class V" evidence="2">
    <location>
        <begin position="53"/>
        <end position="277"/>
    </location>
</feature>
<evidence type="ECO:0000256" key="1">
    <source>
        <dbReference type="ARBA" id="ARBA00022898"/>
    </source>
</evidence>
<evidence type="ECO:0000313" key="4">
    <source>
        <dbReference type="Proteomes" id="UP001164390"/>
    </source>
</evidence>
<dbReference type="AlphaFoldDB" id="A0AA46TIB9"/>
<organism evidence="3 4">
    <name type="scientific">Solicola gregarius</name>
    <dbReference type="NCBI Taxonomy" id="2908642"/>
    <lineage>
        <taxon>Bacteria</taxon>
        <taxon>Bacillati</taxon>
        <taxon>Actinomycetota</taxon>
        <taxon>Actinomycetes</taxon>
        <taxon>Propionibacteriales</taxon>
        <taxon>Nocardioidaceae</taxon>
        <taxon>Solicola</taxon>
    </lineage>
</organism>
<keyword evidence="3" id="KW-0032">Aminotransferase</keyword>
<dbReference type="KEGG" id="sgrg:L0C25_21415"/>
<sequence length="385" mass="40893">MRDAFDLDLSVVHLNHGSFGAVPRAVAVAQRRVRERAEANPMRFHRVELPGLKEQARGVAAEFLGVGADDVALVRNVTQAAATVLAALADDGRLTAGDAMVLADHTYESVRNLARRTCRRTGAAYESVECAADADPDAIVAAYRRGLERAHSRGLRPSVVLVDHIVSPTGAVMPVSRICALAREFGALSFVDAAHAPGQVAARPAESGADLWASTWHKWGFAPRGTSALWASPAVRERLLPLASGAPGDTAFPLTFDRTGTDDYTGWCCLADAVAFWHDAGGPDIAHRSRTLLDTGAAVVRDALGADDQPIPPDPAPCMRLVPLPAGTAATAADAARLYERLSERGFEVQVVAHAGRGYVRLSASLYNAPDDYERLAKAMPDALP</sequence>
<name>A0AA46TIB9_9ACTN</name>
<dbReference type="RefSeq" id="WP_271633815.1">
    <property type="nucleotide sequence ID" value="NZ_CP094970.1"/>
</dbReference>
<evidence type="ECO:0000259" key="2">
    <source>
        <dbReference type="Pfam" id="PF00266"/>
    </source>
</evidence>
<keyword evidence="4" id="KW-1185">Reference proteome</keyword>
<dbReference type="Proteomes" id="UP001164390">
    <property type="component" value="Chromosome"/>
</dbReference>
<dbReference type="PANTHER" id="PTHR43092:SF2">
    <property type="entry name" value="HERCYNYLCYSTEINE SULFOXIDE LYASE"/>
    <property type="match status" value="1"/>
</dbReference>
<dbReference type="InterPro" id="IPR000192">
    <property type="entry name" value="Aminotrans_V_dom"/>
</dbReference>
<keyword evidence="3" id="KW-0808">Transferase</keyword>
<dbReference type="Gene3D" id="3.40.640.10">
    <property type="entry name" value="Type I PLP-dependent aspartate aminotransferase-like (Major domain)"/>
    <property type="match status" value="1"/>
</dbReference>
<protein>
    <submittedName>
        <fullName evidence="3">Aminotransferase class V-fold PLP-dependent enzyme</fullName>
    </submittedName>
</protein>
<dbReference type="Pfam" id="PF00266">
    <property type="entry name" value="Aminotran_5"/>
    <property type="match status" value="1"/>
</dbReference>
<dbReference type="PANTHER" id="PTHR43092">
    <property type="entry name" value="L-CYSTEINE DESULFHYDRASE"/>
    <property type="match status" value="1"/>
</dbReference>
<dbReference type="InterPro" id="IPR015421">
    <property type="entry name" value="PyrdxlP-dep_Trfase_major"/>
</dbReference>
<keyword evidence="1" id="KW-0663">Pyridoxal phosphate</keyword>
<proteinExistence type="predicted"/>
<dbReference type="EMBL" id="CP094970">
    <property type="protein sequence ID" value="UYM05048.1"/>
    <property type="molecule type" value="Genomic_DNA"/>
</dbReference>
<dbReference type="SUPFAM" id="SSF53383">
    <property type="entry name" value="PLP-dependent transferases"/>
    <property type="match status" value="1"/>
</dbReference>
<dbReference type="InterPro" id="IPR015422">
    <property type="entry name" value="PyrdxlP-dep_Trfase_small"/>
</dbReference>
<reference evidence="3" key="1">
    <citation type="submission" date="2022-01" db="EMBL/GenBank/DDBJ databases">
        <title>Nocardioidaceae gen. sp. A5X3R13.</title>
        <authorList>
            <person name="Lopez Marin M.A."/>
            <person name="Uhlik O."/>
        </authorList>
    </citation>
    <scope>NUCLEOTIDE SEQUENCE</scope>
    <source>
        <strain evidence="3">A5X3R13</strain>
    </source>
</reference>
<dbReference type="InterPro" id="IPR015424">
    <property type="entry name" value="PyrdxlP-dep_Trfase"/>
</dbReference>